<protein>
    <submittedName>
        <fullName evidence="1">Uncharacterized protein</fullName>
    </submittedName>
</protein>
<proteinExistence type="predicted"/>
<reference evidence="1" key="1">
    <citation type="journal article" date="2015" name="Nature">
        <title>Complex archaea that bridge the gap between prokaryotes and eukaryotes.</title>
        <authorList>
            <person name="Spang A."/>
            <person name="Saw J.H."/>
            <person name="Jorgensen S.L."/>
            <person name="Zaremba-Niedzwiedzka K."/>
            <person name="Martijn J."/>
            <person name="Lind A.E."/>
            <person name="van Eijk R."/>
            <person name="Schleper C."/>
            <person name="Guy L."/>
            <person name="Ettema T.J."/>
        </authorList>
    </citation>
    <scope>NUCLEOTIDE SEQUENCE</scope>
</reference>
<evidence type="ECO:0000313" key="1">
    <source>
        <dbReference type="EMBL" id="KKK52322.1"/>
    </source>
</evidence>
<accession>A0A0F8W6H9</accession>
<organism evidence="1">
    <name type="scientific">marine sediment metagenome</name>
    <dbReference type="NCBI Taxonomy" id="412755"/>
    <lineage>
        <taxon>unclassified sequences</taxon>
        <taxon>metagenomes</taxon>
        <taxon>ecological metagenomes</taxon>
    </lineage>
</organism>
<gene>
    <name evidence="1" type="ORF">LCGC14_3106080</name>
</gene>
<dbReference type="EMBL" id="LAZR01067078">
    <property type="protein sequence ID" value="KKK52322.1"/>
    <property type="molecule type" value="Genomic_DNA"/>
</dbReference>
<sequence>GNLLRRTGETIGEAPAIKLFFKALTGPAALGRVIPEIRAGVVYRRVQSIMEAELGQRLVGVSESFDKLFQLGRGEGKLSALLHDSSKVVVGGKEVEFGDFATDVLRSARIGAPRGRFPATAAQRDWILQQKSLMDDLAVQYEHITGEKLRLLGEDYWPRFVIGEDGRVTIRGRIGAKQSPVKDRRFANMEDAVAKGTPYASPVETVQLYGRAIQKMMRDKMLINVIKEDKIGRPVITQLRQEIKALKSTIKKAKPSTVDELNEVNVLRNKVDNLQAIVASKKRSLIPAKQVLGPGFGKELLEPEAAKVMQEIIGPGLGGKPGQILRASTWLASIPRFVVTGAMD</sequence>
<name>A0A0F8W6H9_9ZZZZ</name>
<dbReference type="AlphaFoldDB" id="A0A0F8W6H9"/>
<feature type="non-terminal residue" evidence="1">
    <location>
        <position position="344"/>
    </location>
</feature>
<comment type="caution">
    <text evidence="1">The sequence shown here is derived from an EMBL/GenBank/DDBJ whole genome shotgun (WGS) entry which is preliminary data.</text>
</comment>
<feature type="non-terminal residue" evidence="1">
    <location>
        <position position="1"/>
    </location>
</feature>